<gene>
    <name evidence="1" type="ORF">NPIL_186621</name>
</gene>
<name>A0A8X6JWG6_NEPPI</name>
<accession>A0A8X6JWG6</accession>
<protein>
    <submittedName>
        <fullName evidence="1">Uncharacterized protein</fullName>
    </submittedName>
</protein>
<organism evidence="1 2">
    <name type="scientific">Nephila pilipes</name>
    <name type="common">Giant wood spider</name>
    <name type="synonym">Nephila maculata</name>
    <dbReference type="NCBI Taxonomy" id="299642"/>
    <lineage>
        <taxon>Eukaryota</taxon>
        <taxon>Metazoa</taxon>
        <taxon>Ecdysozoa</taxon>
        <taxon>Arthropoda</taxon>
        <taxon>Chelicerata</taxon>
        <taxon>Arachnida</taxon>
        <taxon>Araneae</taxon>
        <taxon>Araneomorphae</taxon>
        <taxon>Entelegynae</taxon>
        <taxon>Araneoidea</taxon>
        <taxon>Nephilidae</taxon>
        <taxon>Nephila</taxon>
    </lineage>
</organism>
<dbReference type="EMBL" id="BMAW01089609">
    <property type="protein sequence ID" value="GFS40795.1"/>
    <property type="molecule type" value="Genomic_DNA"/>
</dbReference>
<comment type="caution">
    <text evidence="1">The sequence shown here is derived from an EMBL/GenBank/DDBJ whole genome shotgun (WGS) entry which is preliminary data.</text>
</comment>
<proteinExistence type="predicted"/>
<dbReference type="AlphaFoldDB" id="A0A8X6JWG6"/>
<dbReference type="Proteomes" id="UP000887013">
    <property type="component" value="Unassembled WGS sequence"/>
</dbReference>
<sequence>MRLIRVKISKNECLENATNVTSLGTLLVIVLLEEMTVEEDMEEIPDPQLDFPVTTAAKVTTLLENVANIIRLATLVERLVTSVENATKMTEE</sequence>
<reference evidence="1" key="1">
    <citation type="submission" date="2020-08" db="EMBL/GenBank/DDBJ databases">
        <title>Multicomponent nature underlies the extraordinary mechanical properties of spider dragline silk.</title>
        <authorList>
            <person name="Kono N."/>
            <person name="Nakamura H."/>
            <person name="Mori M."/>
            <person name="Yoshida Y."/>
            <person name="Ohtoshi R."/>
            <person name="Malay A.D."/>
            <person name="Moran D.A.P."/>
            <person name="Tomita M."/>
            <person name="Numata K."/>
            <person name="Arakawa K."/>
        </authorList>
    </citation>
    <scope>NUCLEOTIDE SEQUENCE</scope>
</reference>
<evidence type="ECO:0000313" key="1">
    <source>
        <dbReference type="EMBL" id="GFS40795.1"/>
    </source>
</evidence>
<keyword evidence="2" id="KW-1185">Reference proteome</keyword>
<evidence type="ECO:0000313" key="2">
    <source>
        <dbReference type="Proteomes" id="UP000887013"/>
    </source>
</evidence>